<evidence type="ECO:0000313" key="2">
    <source>
        <dbReference type="Proteomes" id="UP001233172"/>
    </source>
</evidence>
<reference evidence="1" key="2">
    <citation type="submission" date="2023-04" db="EMBL/GenBank/DDBJ databases">
        <authorList>
            <person name="Bu L."/>
            <person name="Lu L."/>
            <person name="Laidemitt M.R."/>
            <person name="Zhang S.M."/>
            <person name="Mutuku M."/>
            <person name="Mkoji G."/>
            <person name="Steinauer M."/>
            <person name="Loker E.S."/>
        </authorList>
    </citation>
    <scope>NUCLEOTIDE SEQUENCE</scope>
    <source>
        <strain evidence="1">KasaAsao</strain>
        <tissue evidence="1">Whole Snail</tissue>
    </source>
</reference>
<reference evidence="1" key="1">
    <citation type="journal article" date="2023" name="PLoS Negl. Trop. Dis.">
        <title>A genome sequence for Biomphalaria pfeifferi, the major vector snail for the human-infecting parasite Schistosoma mansoni.</title>
        <authorList>
            <person name="Bu L."/>
            <person name="Lu L."/>
            <person name="Laidemitt M.R."/>
            <person name="Zhang S.M."/>
            <person name="Mutuku M."/>
            <person name="Mkoji G."/>
            <person name="Steinauer M."/>
            <person name="Loker E.S."/>
        </authorList>
    </citation>
    <scope>NUCLEOTIDE SEQUENCE</scope>
    <source>
        <strain evidence="1">KasaAsao</strain>
    </source>
</reference>
<protein>
    <submittedName>
        <fullName evidence="1">Uncharacterized protein</fullName>
    </submittedName>
</protein>
<proteinExistence type="predicted"/>
<dbReference type="EMBL" id="JASAOG010000143">
    <property type="protein sequence ID" value="KAK0048006.1"/>
    <property type="molecule type" value="Genomic_DNA"/>
</dbReference>
<dbReference type="AlphaFoldDB" id="A0AAD8F2I4"/>
<organism evidence="1 2">
    <name type="scientific">Biomphalaria pfeifferi</name>
    <name type="common">Bloodfluke planorb</name>
    <name type="synonym">Freshwater snail</name>
    <dbReference type="NCBI Taxonomy" id="112525"/>
    <lineage>
        <taxon>Eukaryota</taxon>
        <taxon>Metazoa</taxon>
        <taxon>Spiralia</taxon>
        <taxon>Lophotrochozoa</taxon>
        <taxon>Mollusca</taxon>
        <taxon>Gastropoda</taxon>
        <taxon>Heterobranchia</taxon>
        <taxon>Euthyneura</taxon>
        <taxon>Panpulmonata</taxon>
        <taxon>Hygrophila</taxon>
        <taxon>Lymnaeoidea</taxon>
        <taxon>Planorbidae</taxon>
        <taxon>Biomphalaria</taxon>
    </lineage>
</organism>
<comment type="caution">
    <text evidence="1">The sequence shown here is derived from an EMBL/GenBank/DDBJ whole genome shotgun (WGS) entry which is preliminary data.</text>
</comment>
<gene>
    <name evidence="1" type="ORF">Bpfe_022623</name>
</gene>
<keyword evidence="2" id="KW-1185">Reference proteome</keyword>
<name>A0AAD8F2I4_BIOPF</name>
<dbReference type="Proteomes" id="UP001233172">
    <property type="component" value="Unassembled WGS sequence"/>
</dbReference>
<feature type="non-terminal residue" evidence="1">
    <location>
        <position position="1"/>
    </location>
</feature>
<evidence type="ECO:0000313" key="1">
    <source>
        <dbReference type="EMBL" id="KAK0048006.1"/>
    </source>
</evidence>
<accession>A0AAD8F2I4</accession>
<sequence length="60" mass="6536">FVYMSNLQYDKDLVYHISVHLVSCNSSLNVTSLAANTNIQDIFVIASSQCITSLLIAVSA</sequence>